<dbReference type="PANTHER" id="PTHR43669:SF3">
    <property type="entry name" value="ALCOHOL DEHYDROGENASE, PUTATIVE (AFU_ORTHOLOGUE AFUA_3G03445)-RELATED"/>
    <property type="match status" value="1"/>
</dbReference>
<name>A0ABR4CZ29_9HELO</name>
<evidence type="ECO:0000256" key="1">
    <source>
        <dbReference type="ARBA" id="ARBA00006484"/>
    </source>
</evidence>
<sequence>MSAPTLLLIGSGPGLGVAISKHFAQQKFSKVAILSRDSARLSSEAKAIEAFVTGKKVTVKTWSIDITNSEKFKTVLKEVGDWGNVTCVVFNAARVQPSQLLEESEEEILKDFMITNIACYTAAQWAMPMLNKLPADQKPSFLVTSSLLWKQPYPPFFSLSMVKTSQRNLVQSLGLTFPDVHCALLNVSGQVSEDDENMNPTLIAGKFYELYDQEKKSWTLDLDV</sequence>
<keyword evidence="4" id="KW-1185">Reference proteome</keyword>
<gene>
    <name evidence="3" type="ORF">VTL71DRAFT_8427</name>
</gene>
<dbReference type="Pfam" id="PF00106">
    <property type="entry name" value="adh_short"/>
    <property type="match status" value="1"/>
</dbReference>
<protein>
    <recommendedName>
        <fullName evidence="5">Sepiapterin reductase</fullName>
    </recommendedName>
</protein>
<keyword evidence="2" id="KW-0560">Oxidoreductase</keyword>
<evidence type="ECO:0008006" key="5">
    <source>
        <dbReference type="Google" id="ProtNLM"/>
    </source>
</evidence>
<comment type="similarity">
    <text evidence="1">Belongs to the short-chain dehydrogenases/reductases (SDR) family.</text>
</comment>
<dbReference type="Proteomes" id="UP001595075">
    <property type="component" value="Unassembled WGS sequence"/>
</dbReference>
<dbReference type="InterPro" id="IPR002347">
    <property type="entry name" value="SDR_fam"/>
</dbReference>
<comment type="caution">
    <text evidence="3">The sequence shown here is derived from an EMBL/GenBank/DDBJ whole genome shotgun (WGS) entry which is preliminary data.</text>
</comment>
<evidence type="ECO:0000313" key="3">
    <source>
        <dbReference type="EMBL" id="KAL2074648.1"/>
    </source>
</evidence>
<dbReference type="SUPFAM" id="SSF51735">
    <property type="entry name" value="NAD(P)-binding Rossmann-fold domains"/>
    <property type="match status" value="1"/>
</dbReference>
<dbReference type="InterPro" id="IPR036291">
    <property type="entry name" value="NAD(P)-bd_dom_sf"/>
</dbReference>
<accession>A0ABR4CZ29</accession>
<evidence type="ECO:0000313" key="4">
    <source>
        <dbReference type="Proteomes" id="UP001595075"/>
    </source>
</evidence>
<dbReference type="Gene3D" id="3.40.50.720">
    <property type="entry name" value="NAD(P)-binding Rossmann-like Domain"/>
    <property type="match status" value="1"/>
</dbReference>
<evidence type="ECO:0000256" key="2">
    <source>
        <dbReference type="ARBA" id="ARBA00023002"/>
    </source>
</evidence>
<organism evidence="3 4">
    <name type="scientific">Oculimacula yallundae</name>
    <dbReference type="NCBI Taxonomy" id="86028"/>
    <lineage>
        <taxon>Eukaryota</taxon>
        <taxon>Fungi</taxon>
        <taxon>Dikarya</taxon>
        <taxon>Ascomycota</taxon>
        <taxon>Pezizomycotina</taxon>
        <taxon>Leotiomycetes</taxon>
        <taxon>Helotiales</taxon>
        <taxon>Ploettnerulaceae</taxon>
        <taxon>Oculimacula</taxon>
    </lineage>
</organism>
<dbReference type="EMBL" id="JAZHXI010000002">
    <property type="protein sequence ID" value="KAL2074648.1"/>
    <property type="molecule type" value="Genomic_DNA"/>
</dbReference>
<proteinExistence type="inferred from homology"/>
<reference evidence="3 4" key="1">
    <citation type="journal article" date="2024" name="Commun. Biol.">
        <title>Comparative genomic analysis of thermophilic fungi reveals convergent evolutionary adaptations and gene losses.</title>
        <authorList>
            <person name="Steindorff A.S."/>
            <person name="Aguilar-Pontes M.V."/>
            <person name="Robinson A.J."/>
            <person name="Andreopoulos B."/>
            <person name="LaButti K."/>
            <person name="Kuo A."/>
            <person name="Mondo S."/>
            <person name="Riley R."/>
            <person name="Otillar R."/>
            <person name="Haridas S."/>
            <person name="Lipzen A."/>
            <person name="Grimwood J."/>
            <person name="Schmutz J."/>
            <person name="Clum A."/>
            <person name="Reid I.D."/>
            <person name="Moisan M.C."/>
            <person name="Butler G."/>
            <person name="Nguyen T.T.M."/>
            <person name="Dewar K."/>
            <person name="Conant G."/>
            <person name="Drula E."/>
            <person name="Henrissat B."/>
            <person name="Hansel C."/>
            <person name="Singer S."/>
            <person name="Hutchinson M.I."/>
            <person name="de Vries R.P."/>
            <person name="Natvig D.O."/>
            <person name="Powell A.J."/>
            <person name="Tsang A."/>
            <person name="Grigoriev I.V."/>
        </authorList>
    </citation>
    <scope>NUCLEOTIDE SEQUENCE [LARGE SCALE GENOMIC DNA]</scope>
    <source>
        <strain evidence="3 4">CBS 494.80</strain>
    </source>
</reference>
<dbReference type="PANTHER" id="PTHR43669">
    <property type="entry name" value="5-KETO-D-GLUCONATE 5-REDUCTASE"/>
    <property type="match status" value="1"/>
</dbReference>